<keyword evidence="3" id="KW-1185">Reference proteome</keyword>
<evidence type="ECO:0000256" key="1">
    <source>
        <dbReference type="SAM" id="MobiDB-lite"/>
    </source>
</evidence>
<sequence length="103" mass="11432">VKMNNTKNEPSSSSSTCIAEETYRAPYSRGSSLEDRCTRNSEYGKAPPTNLEAASIGTETFRAHVSDTRNSTLEKIPEILGATWNQIMPELKLEQIVLPMKVL</sequence>
<organism evidence="2 3">
    <name type="scientific">Trifolium medium</name>
    <dbReference type="NCBI Taxonomy" id="97028"/>
    <lineage>
        <taxon>Eukaryota</taxon>
        <taxon>Viridiplantae</taxon>
        <taxon>Streptophyta</taxon>
        <taxon>Embryophyta</taxon>
        <taxon>Tracheophyta</taxon>
        <taxon>Spermatophyta</taxon>
        <taxon>Magnoliopsida</taxon>
        <taxon>eudicotyledons</taxon>
        <taxon>Gunneridae</taxon>
        <taxon>Pentapetalae</taxon>
        <taxon>rosids</taxon>
        <taxon>fabids</taxon>
        <taxon>Fabales</taxon>
        <taxon>Fabaceae</taxon>
        <taxon>Papilionoideae</taxon>
        <taxon>50 kb inversion clade</taxon>
        <taxon>NPAAA clade</taxon>
        <taxon>Hologalegina</taxon>
        <taxon>IRL clade</taxon>
        <taxon>Trifolieae</taxon>
        <taxon>Trifolium</taxon>
    </lineage>
</organism>
<evidence type="ECO:0000313" key="2">
    <source>
        <dbReference type="EMBL" id="MCI21425.1"/>
    </source>
</evidence>
<feature type="region of interest" description="Disordered" evidence="1">
    <location>
        <begin position="28"/>
        <end position="50"/>
    </location>
</feature>
<proteinExistence type="predicted"/>
<dbReference type="AlphaFoldDB" id="A0A392QDT0"/>
<accession>A0A392QDT0</accession>
<protein>
    <submittedName>
        <fullName evidence="2">Myosin-2-like</fullName>
    </submittedName>
</protein>
<feature type="non-terminal residue" evidence="2">
    <location>
        <position position="1"/>
    </location>
</feature>
<reference evidence="2 3" key="1">
    <citation type="journal article" date="2018" name="Front. Plant Sci.">
        <title>Red Clover (Trifolium pratense) and Zigzag Clover (T. medium) - A Picture of Genomic Similarities and Differences.</title>
        <authorList>
            <person name="Dluhosova J."/>
            <person name="Istvanek J."/>
            <person name="Nedelnik J."/>
            <person name="Repkova J."/>
        </authorList>
    </citation>
    <scope>NUCLEOTIDE SEQUENCE [LARGE SCALE GENOMIC DNA]</scope>
    <source>
        <strain evidence="3">cv. 10/8</strain>
        <tissue evidence="2">Leaf</tissue>
    </source>
</reference>
<dbReference type="Proteomes" id="UP000265520">
    <property type="component" value="Unassembled WGS sequence"/>
</dbReference>
<evidence type="ECO:0000313" key="3">
    <source>
        <dbReference type="Proteomes" id="UP000265520"/>
    </source>
</evidence>
<comment type="caution">
    <text evidence="2">The sequence shown here is derived from an EMBL/GenBank/DDBJ whole genome shotgun (WGS) entry which is preliminary data.</text>
</comment>
<dbReference type="EMBL" id="LXQA010124779">
    <property type="protein sequence ID" value="MCI21425.1"/>
    <property type="molecule type" value="Genomic_DNA"/>
</dbReference>
<name>A0A392QDT0_9FABA</name>